<protein>
    <recommendedName>
        <fullName evidence="4">5'-3' exonuclease domain-containing protein</fullName>
    </recommendedName>
</protein>
<dbReference type="RefSeq" id="WP_075474271.1">
    <property type="nucleotide sequence ID" value="NZ_CP011299.1"/>
</dbReference>
<dbReference type="InterPro" id="IPR020045">
    <property type="entry name" value="DNA_polI_H3TH"/>
</dbReference>
<evidence type="ECO:0000256" key="2">
    <source>
        <dbReference type="ARBA" id="ARBA00022801"/>
    </source>
</evidence>
<dbReference type="Gene3D" id="3.40.50.1010">
    <property type="entry name" value="5'-nuclease"/>
    <property type="match status" value="1"/>
</dbReference>
<dbReference type="EMBL" id="CP011299">
    <property type="protein sequence ID" value="ANF17148.1"/>
    <property type="molecule type" value="Genomic_DNA"/>
</dbReference>
<dbReference type="PANTHER" id="PTHR42646:SF2">
    <property type="entry name" value="5'-3' EXONUCLEASE FAMILY PROTEIN"/>
    <property type="match status" value="1"/>
</dbReference>
<dbReference type="GO" id="GO:0033567">
    <property type="term" value="P:DNA replication, Okazaki fragment processing"/>
    <property type="evidence" value="ECO:0007669"/>
    <property type="project" value="InterPro"/>
</dbReference>
<keyword evidence="2" id="KW-0378">Hydrolase</keyword>
<keyword evidence="3" id="KW-0238">DNA-binding</keyword>
<dbReference type="Pfam" id="PF01367">
    <property type="entry name" value="5_3_exonuc"/>
    <property type="match status" value="1"/>
</dbReference>
<keyword evidence="6" id="KW-1185">Reference proteome</keyword>
<dbReference type="InterPro" id="IPR008918">
    <property type="entry name" value="HhH2"/>
</dbReference>
<dbReference type="InterPro" id="IPR036279">
    <property type="entry name" value="5-3_exonuclease_C_sf"/>
</dbReference>
<dbReference type="AlphaFoldDB" id="A0A172WDU6"/>
<dbReference type="PATRIC" id="fig|118110.3.peg.388"/>
<keyword evidence="1" id="KW-0540">Nuclease</keyword>
<dbReference type="GO" id="GO:0003677">
    <property type="term" value="F:DNA binding"/>
    <property type="evidence" value="ECO:0007669"/>
    <property type="project" value="UniProtKB-KW"/>
</dbReference>
<dbReference type="CDD" id="cd09859">
    <property type="entry name" value="PIN_53EXO"/>
    <property type="match status" value="1"/>
</dbReference>
<dbReference type="OrthoDB" id="9806424at2"/>
<dbReference type="InterPro" id="IPR029060">
    <property type="entry name" value="PIN-like_dom_sf"/>
</dbReference>
<evidence type="ECO:0000259" key="4">
    <source>
        <dbReference type="SMART" id="SM00475"/>
    </source>
</evidence>
<dbReference type="Proteomes" id="UP000077654">
    <property type="component" value="Chromosome"/>
</dbReference>
<dbReference type="InterPro" id="IPR038969">
    <property type="entry name" value="FEN"/>
</dbReference>
<evidence type="ECO:0000256" key="3">
    <source>
        <dbReference type="ARBA" id="ARBA00023125"/>
    </source>
</evidence>
<gene>
    <name evidence="5" type="ORF">XW81_01950</name>
</gene>
<dbReference type="SUPFAM" id="SSF47807">
    <property type="entry name" value="5' to 3' exonuclease, C-terminal subdomain"/>
    <property type="match status" value="1"/>
</dbReference>
<evidence type="ECO:0000313" key="5">
    <source>
        <dbReference type="EMBL" id="ANF17148.1"/>
    </source>
</evidence>
<dbReference type="CDD" id="cd09898">
    <property type="entry name" value="H3TH_53EXO"/>
    <property type="match status" value="1"/>
</dbReference>
<dbReference type="InterPro" id="IPR002421">
    <property type="entry name" value="5-3_exonuclease"/>
</dbReference>
<dbReference type="InterPro" id="IPR020046">
    <property type="entry name" value="5-3_exonucl_a-hlix_arch_N"/>
</dbReference>
<proteinExistence type="predicted"/>
<feature type="domain" description="5'-3' exonuclease" evidence="4">
    <location>
        <begin position="9"/>
        <end position="269"/>
    </location>
</feature>
<dbReference type="SMART" id="SM00475">
    <property type="entry name" value="53EXOc"/>
    <property type="match status" value="1"/>
</dbReference>
<dbReference type="STRING" id="118110.XW81_01950"/>
<dbReference type="FunFam" id="1.10.150.20:FF:000003">
    <property type="entry name" value="DNA polymerase I"/>
    <property type="match status" value="1"/>
</dbReference>
<dbReference type="PANTHER" id="PTHR42646">
    <property type="entry name" value="FLAP ENDONUCLEASE XNI"/>
    <property type="match status" value="1"/>
</dbReference>
<reference evidence="5 6" key="1">
    <citation type="submission" date="2015-04" db="EMBL/GenBank/DDBJ databases">
        <title>Buchnera aphidicola assembly.</title>
        <authorList>
            <person name="Zhang Y."/>
        </authorList>
    </citation>
    <scope>NUCLEOTIDE SEQUENCE [LARGE SCALE GENOMIC DNA]</scope>
    <source>
        <strain evidence="5 6">SC</strain>
    </source>
</reference>
<dbReference type="SMART" id="SM00279">
    <property type="entry name" value="HhH2"/>
    <property type="match status" value="1"/>
</dbReference>
<dbReference type="GO" id="GO:0008409">
    <property type="term" value="F:5'-3' exonuclease activity"/>
    <property type="evidence" value="ECO:0007669"/>
    <property type="project" value="InterPro"/>
</dbReference>
<dbReference type="Pfam" id="PF02739">
    <property type="entry name" value="5_3_exonuc_N"/>
    <property type="match status" value="1"/>
</dbReference>
<evidence type="ECO:0000313" key="6">
    <source>
        <dbReference type="Proteomes" id="UP000077654"/>
    </source>
</evidence>
<evidence type="ECO:0000256" key="1">
    <source>
        <dbReference type="ARBA" id="ARBA00022722"/>
    </source>
</evidence>
<accession>A0A172WDU6</accession>
<dbReference type="SUPFAM" id="SSF88723">
    <property type="entry name" value="PIN domain-like"/>
    <property type="match status" value="1"/>
</dbReference>
<dbReference type="GO" id="GO:0017108">
    <property type="term" value="F:5'-flap endonuclease activity"/>
    <property type="evidence" value="ECO:0007669"/>
    <property type="project" value="InterPro"/>
</dbReference>
<name>A0A172WDU6_BUCSC</name>
<dbReference type="Gene3D" id="1.10.150.20">
    <property type="entry name" value="5' to 3' exonuclease, C-terminal subdomain"/>
    <property type="match status" value="1"/>
</dbReference>
<sequence length="304" mass="34879">MTFNQNNVHYLLIDGTPCLYRAYYSSLFLKNNSNVPSGAIYGFINTLKKLSFQYPKTKIILIFDSPTKTFRHTLFNSYKLNRPKMPQNLRVQVEPLYKIIKMIGFPVITVPYYEADDIIGTLACEAEKNKKFTLISTNDKDFAQLVSINIKILETKSNKILGIEEMKKRYGINPTLIPDLFGLMGDRSDNIPGIPGIGKKTATFLLKTFGSLKNIYINTNEITNHPLRGAKNIVKKLIKNKNLAFISKNLATIRTDVSMQKSLNELKMFEPSIHELLNIFKHYKFYNFVKLLKQGKLVKYNTIS</sequence>
<organism evidence="5 6">
    <name type="scientific">Buchnera aphidicola subsp. Schlechtendalia chinensis</name>
    <dbReference type="NCBI Taxonomy" id="118110"/>
    <lineage>
        <taxon>Bacteria</taxon>
        <taxon>Pseudomonadati</taxon>
        <taxon>Pseudomonadota</taxon>
        <taxon>Gammaproteobacteria</taxon>
        <taxon>Enterobacterales</taxon>
        <taxon>Erwiniaceae</taxon>
        <taxon>Buchnera</taxon>
    </lineage>
</organism>